<dbReference type="InterPro" id="IPR016032">
    <property type="entry name" value="Sig_transdc_resp-reg_C-effctor"/>
</dbReference>
<dbReference type="FunFam" id="1.10.10.10:FF:000153">
    <property type="entry name" value="LuxR family transcriptional regulator"/>
    <property type="match status" value="1"/>
</dbReference>
<dbReference type="PROSITE" id="PS50043">
    <property type="entry name" value="HTH_LUXR_2"/>
    <property type="match status" value="1"/>
</dbReference>
<feature type="domain" description="Response regulatory" evidence="6">
    <location>
        <begin position="7"/>
        <end position="124"/>
    </location>
</feature>
<dbReference type="Proteomes" id="UP000293398">
    <property type="component" value="Unassembled WGS sequence"/>
</dbReference>
<evidence type="ECO:0000313" key="8">
    <source>
        <dbReference type="Proteomes" id="UP000293398"/>
    </source>
</evidence>
<evidence type="ECO:0000259" key="5">
    <source>
        <dbReference type="PROSITE" id="PS50043"/>
    </source>
</evidence>
<dbReference type="PROSITE" id="PS50110">
    <property type="entry name" value="RESPONSE_REGULATORY"/>
    <property type="match status" value="1"/>
</dbReference>
<evidence type="ECO:0000256" key="4">
    <source>
        <dbReference type="PROSITE-ProRule" id="PRU00169"/>
    </source>
</evidence>
<evidence type="ECO:0000256" key="2">
    <source>
        <dbReference type="ARBA" id="ARBA00023125"/>
    </source>
</evidence>
<accession>A0A4Q7VPH1</accession>
<dbReference type="EMBL" id="SHKO01000001">
    <property type="protein sequence ID" value="RZT98321.1"/>
    <property type="molecule type" value="Genomic_DNA"/>
</dbReference>
<dbReference type="GO" id="GO:0000160">
    <property type="term" value="P:phosphorelay signal transduction system"/>
    <property type="evidence" value="ECO:0007669"/>
    <property type="project" value="InterPro"/>
</dbReference>
<dbReference type="InterPro" id="IPR036388">
    <property type="entry name" value="WH-like_DNA-bd_sf"/>
</dbReference>
<dbReference type="PROSITE" id="PS00622">
    <property type="entry name" value="HTH_LUXR_1"/>
    <property type="match status" value="1"/>
</dbReference>
<keyword evidence="1" id="KW-0805">Transcription regulation</keyword>
<feature type="modified residue" description="4-aspartylphosphate" evidence="4">
    <location>
        <position position="59"/>
    </location>
</feature>
<dbReference type="AlphaFoldDB" id="A0A4Q7VPH1"/>
<reference evidence="7 8" key="1">
    <citation type="submission" date="2019-02" db="EMBL/GenBank/DDBJ databases">
        <title>Genomic Encyclopedia of Type Strains, Phase IV (KMG-IV): sequencing the most valuable type-strain genomes for metagenomic binning, comparative biology and taxonomic classification.</title>
        <authorList>
            <person name="Goeker M."/>
        </authorList>
    </citation>
    <scope>NUCLEOTIDE SEQUENCE [LARGE SCALE GENOMIC DNA]</scope>
    <source>
        <strain evidence="7 8">DSM 23814</strain>
    </source>
</reference>
<comment type="caution">
    <text evidence="7">The sequence shown here is derived from an EMBL/GenBank/DDBJ whole genome shotgun (WGS) entry which is preliminary data.</text>
</comment>
<evidence type="ECO:0000256" key="1">
    <source>
        <dbReference type="ARBA" id="ARBA00023015"/>
    </source>
</evidence>
<proteinExistence type="predicted"/>
<dbReference type="Pfam" id="PF00196">
    <property type="entry name" value="GerE"/>
    <property type="match status" value="1"/>
</dbReference>
<dbReference type="InterPro" id="IPR011006">
    <property type="entry name" value="CheY-like_superfamily"/>
</dbReference>
<dbReference type="PRINTS" id="PR00038">
    <property type="entry name" value="HTHLUXR"/>
</dbReference>
<evidence type="ECO:0000259" key="6">
    <source>
        <dbReference type="PROSITE" id="PS50110"/>
    </source>
</evidence>
<keyword evidence="3" id="KW-0804">Transcription</keyword>
<evidence type="ECO:0000313" key="7">
    <source>
        <dbReference type="EMBL" id="RZT98321.1"/>
    </source>
</evidence>
<dbReference type="SUPFAM" id="SSF52172">
    <property type="entry name" value="CheY-like"/>
    <property type="match status" value="1"/>
</dbReference>
<dbReference type="GO" id="GO:0006355">
    <property type="term" value="P:regulation of DNA-templated transcription"/>
    <property type="evidence" value="ECO:0007669"/>
    <property type="project" value="InterPro"/>
</dbReference>
<dbReference type="SMART" id="SM00421">
    <property type="entry name" value="HTH_LUXR"/>
    <property type="match status" value="1"/>
</dbReference>
<dbReference type="InterPro" id="IPR000792">
    <property type="entry name" value="Tscrpt_reg_LuxR_C"/>
</dbReference>
<keyword evidence="2" id="KW-0238">DNA-binding</keyword>
<keyword evidence="4" id="KW-0597">Phosphoprotein</keyword>
<dbReference type="InterPro" id="IPR039420">
    <property type="entry name" value="WalR-like"/>
</dbReference>
<gene>
    <name evidence="7" type="ORF">EV681_0097</name>
</gene>
<name>A0A4Q7VPH1_9BURK</name>
<protein>
    <submittedName>
        <fullName evidence="7">LuxR family two component transcriptional regulator</fullName>
    </submittedName>
</protein>
<sequence>MLNLMAPVLIVEDDSVMQQRLRSILLDIGYADEALQFMGSVAQVKRHVDYSQIALALIDLGLPDGNGIEIIEALSNTRAEIPILVISAWSTEAVIISALQAGATGYILKERDDIELMVSIRSVLKGGAPIDPFIARHILSRLALQIEVPAQAIPDAYKKEPHSINLTGREHQILNLVASGLSNQEIADHIFLSRHTVETHIRHVYRKLAVTNRTKAISRARTIGLL</sequence>
<dbReference type="CDD" id="cd00156">
    <property type="entry name" value="REC"/>
    <property type="match status" value="1"/>
</dbReference>
<evidence type="ECO:0000256" key="3">
    <source>
        <dbReference type="ARBA" id="ARBA00023163"/>
    </source>
</evidence>
<keyword evidence="8" id="KW-1185">Reference proteome</keyword>
<dbReference type="RefSeq" id="WP_242612084.1">
    <property type="nucleotide sequence ID" value="NZ_SHKO01000001.1"/>
</dbReference>
<feature type="domain" description="HTH luxR-type" evidence="5">
    <location>
        <begin position="159"/>
        <end position="224"/>
    </location>
</feature>
<dbReference type="GO" id="GO:0003677">
    <property type="term" value="F:DNA binding"/>
    <property type="evidence" value="ECO:0007669"/>
    <property type="project" value="UniProtKB-KW"/>
</dbReference>
<dbReference type="InterPro" id="IPR001789">
    <property type="entry name" value="Sig_transdc_resp-reg_receiver"/>
</dbReference>
<organism evidence="7 8">
    <name type="scientific">Advenella incenata</name>
    <dbReference type="NCBI Taxonomy" id="267800"/>
    <lineage>
        <taxon>Bacteria</taxon>
        <taxon>Pseudomonadati</taxon>
        <taxon>Pseudomonadota</taxon>
        <taxon>Betaproteobacteria</taxon>
        <taxon>Burkholderiales</taxon>
        <taxon>Alcaligenaceae</taxon>
    </lineage>
</organism>
<dbReference type="SUPFAM" id="SSF46894">
    <property type="entry name" value="C-terminal effector domain of the bipartite response regulators"/>
    <property type="match status" value="1"/>
</dbReference>
<dbReference type="Pfam" id="PF00072">
    <property type="entry name" value="Response_reg"/>
    <property type="match status" value="1"/>
</dbReference>
<dbReference type="Gene3D" id="3.40.50.2300">
    <property type="match status" value="1"/>
</dbReference>
<dbReference type="Gene3D" id="1.10.10.10">
    <property type="entry name" value="Winged helix-like DNA-binding domain superfamily/Winged helix DNA-binding domain"/>
    <property type="match status" value="1"/>
</dbReference>
<dbReference type="PANTHER" id="PTHR43214:SF41">
    <property type="entry name" value="NITRATE_NITRITE RESPONSE REGULATOR PROTEIN NARP"/>
    <property type="match status" value="1"/>
</dbReference>
<dbReference type="CDD" id="cd06170">
    <property type="entry name" value="LuxR_C_like"/>
    <property type="match status" value="1"/>
</dbReference>
<dbReference type="PANTHER" id="PTHR43214">
    <property type="entry name" value="TWO-COMPONENT RESPONSE REGULATOR"/>
    <property type="match status" value="1"/>
</dbReference>
<dbReference type="SMART" id="SM00448">
    <property type="entry name" value="REC"/>
    <property type="match status" value="1"/>
</dbReference>